<sequence length="246" mass="27022">MGSRSIPTHWDDNVVFGLGLKSESSESPDTPVVFFTAVGWSSGIRDSYTLQYRNQDHGPVYIRQELSNFGGELAAACQLINISNITQGQQKHPSALQIMEERKLPLILNCEIRTNGVVVEALVDPSAVSIEMIRMILQQMTHSFRAALNHRPQATLDGDLRSVSPQGLADLMEKGIQPPPPLVHGRAHDIICAKPTSPVGTCYNCLGWSFNLGDTTLLADDVGKETHLQSIYVLPSDACHGFYLRI</sequence>
<dbReference type="Proteomes" id="UP001149954">
    <property type="component" value="Unassembled WGS sequence"/>
</dbReference>
<evidence type="ECO:0000313" key="1">
    <source>
        <dbReference type="EMBL" id="KAJ5504042.1"/>
    </source>
</evidence>
<reference evidence="1" key="1">
    <citation type="submission" date="2022-12" db="EMBL/GenBank/DDBJ databases">
        <authorList>
            <person name="Petersen C."/>
        </authorList>
    </citation>
    <scope>NUCLEOTIDE SEQUENCE</scope>
    <source>
        <strain evidence="1">IBT 29495</strain>
    </source>
</reference>
<dbReference type="AlphaFoldDB" id="A0A9W9XVF6"/>
<name>A0A9W9XVF6_9EURO</name>
<dbReference type="OrthoDB" id="4368652at2759"/>
<dbReference type="EMBL" id="JAPWDS010000003">
    <property type="protein sequence ID" value="KAJ5504042.1"/>
    <property type="molecule type" value="Genomic_DNA"/>
</dbReference>
<gene>
    <name evidence="1" type="ORF">N7463_006916</name>
</gene>
<organism evidence="1 2">
    <name type="scientific">Penicillium fimorum</name>
    <dbReference type="NCBI Taxonomy" id="1882269"/>
    <lineage>
        <taxon>Eukaryota</taxon>
        <taxon>Fungi</taxon>
        <taxon>Dikarya</taxon>
        <taxon>Ascomycota</taxon>
        <taxon>Pezizomycotina</taxon>
        <taxon>Eurotiomycetes</taxon>
        <taxon>Eurotiomycetidae</taxon>
        <taxon>Eurotiales</taxon>
        <taxon>Aspergillaceae</taxon>
        <taxon>Penicillium</taxon>
    </lineage>
</organism>
<accession>A0A9W9XVF6</accession>
<protein>
    <submittedName>
        <fullName evidence="1">AMP-dependent synthetase/ligase</fullName>
    </submittedName>
</protein>
<reference evidence="1" key="2">
    <citation type="journal article" date="2023" name="IMA Fungus">
        <title>Comparative genomic study of the Penicillium genus elucidates a diverse pangenome and 15 lateral gene transfer events.</title>
        <authorList>
            <person name="Petersen C."/>
            <person name="Sorensen T."/>
            <person name="Nielsen M.R."/>
            <person name="Sondergaard T.E."/>
            <person name="Sorensen J.L."/>
            <person name="Fitzpatrick D.A."/>
            <person name="Frisvad J.C."/>
            <person name="Nielsen K.L."/>
        </authorList>
    </citation>
    <scope>NUCLEOTIDE SEQUENCE</scope>
    <source>
        <strain evidence="1">IBT 29495</strain>
    </source>
</reference>
<proteinExistence type="predicted"/>
<comment type="caution">
    <text evidence="1">The sequence shown here is derived from an EMBL/GenBank/DDBJ whole genome shotgun (WGS) entry which is preliminary data.</text>
</comment>
<evidence type="ECO:0000313" key="2">
    <source>
        <dbReference type="Proteomes" id="UP001149954"/>
    </source>
</evidence>
<keyword evidence="2" id="KW-1185">Reference proteome</keyword>